<comment type="caution">
    <text evidence="1">The sequence shown here is derived from an EMBL/GenBank/DDBJ whole genome shotgun (WGS) entry which is preliminary data.</text>
</comment>
<gene>
    <name evidence="1" type="ORF">HDF16_005184</name>
</gene>
<evidence type="ECO:0000313" key="2">
    <source>
        <dbReference type="Proteomes" id="UP000540989"/>
    </source>
</evidence>
<evidence type="ECO:0000313" key="1">
    <source>
        <dbReference type="EMBL" id="MBB5060448.1"/>
    </source>
</evidence>
<protein>
    <submittedName>
        <fullName evidence="1">Uncharacterized protein</fullName>
    </submittedName>
</protein>
<dbReference type="AlphaFoldDB" id="A0A7W7ZIN4"/>
<accession>A0A7W7ZIN4</accession>
<dbReference type="Proteomes" id="UP000540989">
    <property type="component" value="Unassembled WGS sequence"/>
</dbReference>
<reference evidence="1 2" key="1">
    <citation type="submission" date="2020-08" db="EMBL/GenBank/DDBJ databases">
        <title>Genomic Encyclopedia of Type Strains, Phase IV (KMG-V): Genome sequencing to study the core and pangenomes of soil and plant-associated prokaryotes.</title>
        <authorList>
            <person name="Whitman W."/>
        </authorList>
    </citation>
    <scope>NUCLEOTIDE SEQUENCE [LARGE SCALE GENOMIC DNA]</scope>
    <source>
        <strain evidence="1 2">M8UP14</strain>
    </source>
</reference>
<dbReference type="RefSeq" id="WP_184222761.1">
    <property type="nucleotide sequence ID" value="NZ_JACHIP010000014.1"/>
</dbReference>
<proteinExistence type="predicted"/>
<name>A0A7W7ZIN4_9BACT</name>
<keyword evidence="2" id="KW-1185">Reference proteome</keyword>
<dbReference type="EMBL" id="JACHIP010000014">
    <property type="protein sequence ID" value="MBB5060448.1"/>
    <property type="molecule type" value="Genomic_DNA"/>
</dbReference>
<organism evidence="1 2">
    <name type="scientific">Granulicella aggregans</name>
    <dbReference type="NCBI Taxonomy" id="474949"/>
    <lineage>
        <taxon>Bacteria</taxon>
        <taxon>Pseudomonadati</taxon>
        <taxon>Acidobacteriota</taxon>
        <taxon>Terriglobia</taxon>
        <taxon>Terriglobales</taxon>
        <taxon>Acidobacteriaceae</taxon>
        <taxon>Granulicella</taxon>
    </lineage>
</organism>
<sequence length="102" mass="11071">MQITPSNAGPLLLYGRDPILLDTRRRVLQIAGFTTDMAEALPEIQAKLDSKTAYGLLIVCHTAPEQDRRTLRALAEEAAIPVFQIDALITPTALIATAAAMR</sequence>